<evidence type="ECO:0000313" key="1">
    <source>
        <dbReference type="EMBL" id="GAF83276.1"/>
    </source>
</evidence>
<accession>X0T7G3</accession>
<dbReference type="AlphaFoldDB" id="X0T7G3"/>
<reference evidence="1" key="1">
    <citation type="journal article" date="2014" name="Front. Microbiol.">
        <title>High frequency of phylogenetically diverse reductive dehalogenase-homologous genes in deep subseafloor sedimentary metagenomes.</title>
        <authorList>
            <person name="Kawai M."/>
            <person name="Futagami T."/>
            <person name="Toyoda A."/>
            <person name="Takaki Y."/>
            <person name="Nishi S."/>
            <person name="Hori S."/>
            <person name="Arai W."/>
            <person name="Tsubouchi T."/>
            <person name="Morono Y."/>
            <person name="Uchiyama I."/>
            <person name="Ito T."/>
            <person name="Fujiyama A."/>
            <person name="Inagaki F."/>
            <person name="Takami H."/>
        </authorList>
    </citation>
    <scope>NUCLEOTIDE SEQUENCE</scope>
    <source>
        <strain evidence="1">Expedition CK06-06</strain>
    </source>
</reference>
<name>X0T7G3_9ZZZZ</name>
<sequence length="40" mass="4739">GDQYVEVTIIPPPFNNERIREIMREIEKISGENPRKKIKT</sequence>
<gene>
    <name evidence="1" type="ORF">S01H1_01846</name>
</gene>
<organism evidence="1">
    <name type="scientific">marine sediment metagenome</name>
    <dbReference type="NCBI Taxonomy" id="412755"/>
    <lineage>
        <taxon>unclassified sequences</taxon>
        <taxon>metagenomes</taxon>
        <taxon>ecological metagenomes</taxon>
    </lineage>
</organism>
<evidence type="ECO:0008006" key="2">
    <source>
        <dbReference type="Google" id="ProtNLM"/>
    </source>
</evidence>
<proteinExistence type="predicted"/>
<dbReference type="EMBL" id="BARS01000839">
    <property type="protein sequence ID" value="GAF83276.1"/>
    <property type="molecule type" value="Genomic_DNA"/>
</dbReference>
<protein>
    <recommendedName>
        <fullName evidence="2">Chaperone DnaJ C-terminal domain-containing protein</fullName>
    </recommendedName>
</protein>
<feature type="non-terminal residue" evidence="1">
    <location>
        <position position="1"/>
    </location>
</feature>
<comment type="caution">
    <text evidence="1">The sequence shown here is derived from an EMBL/GenBank/DDBJ whole genome shotgun (WGS) entry which is preliminary data.</text>
</comment>